<name>A0A518AP61_9BACT</name>
<gene>
    <name evidence="3" type="ORF">Pan181_27130</name>
</gene>
<feature type="region of interest" description="Disordered" evidence="1">
    <location>
        <begin position="124"/>
        <end position="150"/>
    </location>
</feature>
<dbReference type="Proteomes" id="UP000315750">
    <property type="component" value="Chromosome"/>
</dbReference>
<protein>
    <submittedName>
        <fullName evidence="3">Uncharacterized protein</fullName>
    </submittedName>
</protein>
<keyword evidence="2" id="KW-0472">Membrane</keyword>
<evidence type="ECO:0000256" key="2">
    <source>
        <dbReference type="SAM" id="Phobius"/>
    </source>
</evidence>
<dbReference type="EMBL" id="CP036278">
    <property type="protein sequence ID" value="QDU56504.1"/>
    <property type="molecule type" value="Genomic_DNA"/>
</dbReference>
<organism evidence="3 4">
    <name type="scientific">Aeoliella mucimassa</name>
    <dbReference type="NCBI Taxonomy" id="2527972"/>
    <lineage>
        <taxon>Bacteria</taxon>
        <taxon>Pseudomonadati</taxon>
        <taxon>Planctomycetota</taxon>
        <taxon>Planctomycetia</taxon>
        <taxon>Pirellulales</taxon>
        <taxon>Lacipirellulaceae</taxon>
        <taxon>Aeoliella</taxon>
    </lineage>
</organism>
<evidence type="ECO:0000313" key="4">
    <source>
        <dbReference type="Proteomes" id="UP000315750"/>
    </source>
</evidence>
<feature type="transmembrane region" description="Helical" evidence="2">
    <location>
        <begin position="29"/>
        <end position="50"/>
    </location>
</feature>
<reference evidence="3 4" key="1">
    <citation type="submission" date="2019-02" db="EMBL/GenBank/DDBJ databases">
        <title>Deep-cultivation of Planctomycetes and their phenomic and genomic characterization uncovers novel biology.</title>
        <authorList>
            <person name="Wiegand S."/>
            <person name="Jogler M."/>
            <person name="Boedeker C."/>
            <person name="Pinto D."/>
            <person name="Vollmers J."/>
            <person name="Rivas-Marin E."/>
            <person name="Kohn T."/>
            <person name="Peeters S.H."/>
            <person name="Heuer A."/>
            <person name="Rast P."/>
            <person name="Oberbeckmann S."/>
            <person name="Bunk B."/>
            <person name="Jeske O."/>
            <person name="Meyerdierks A."/>
            <person name="Storesund J.E."/>
            <person name="Kallscheuer N."/>
            <person name="Luecker S."/>
            <person name="Lage O.M."/>
            <person name="Pohl T."/>
            <person name="Merkel B.J."/>
            <person name="Hornburger P."/>
            <person name="Mueller R.-W."/>
            <person name="Bruemmer F."/>
            <person name="Labrenz M."/>
            <person name="Spormann A.M."/>
            <person name="Op den Camp H."/>
            <person name="Overmann J."/>
            <person name="Amann R."/>
            <person name="Jetten M.S.M."/>
            <person name="Mascher T."/>
            <person name="Medema M.H."/>
            <person name="Devos D.P."/>
            <person name="Kaster A.-K."/>
            <person name="Ovreas L."/>
            <person name="Rohde M."/>
            <person name="Galperin M.Y."/>
            <person name="Jogler C."/>
        </authorList>
    </citation>
    <scope>NUCLEOTIDE SEQUENCE [LARGE SCALE GENOMIC DNA]</scope>
    <source>
        <strain evidence="3 4">Pan181</strain>
    </source>
</reference>
<dbReference type="AlphaFoldDB" id="A0A518AP61"/>
<proteinExistence type="predicted"/>
<evidence type="ECO:0000256" key="1">
    <source>
        <dbReference type="SAM" id="MobiDB-lite"/>
    </source>
</evidence>
<dbReference type="RefSeq" id="WP_145247244.1">
    <property type="nucleotide sequence ID" value="NZ_CP036278.1"/>
</dbReference>
<evidence type="ECO:0000313" key="3">
    <source>
        <dbReference type="EMBL" id="QDU56504.1"/>
    </source>
</evidence>
<accession>A0A518AP61</accession>
<keyword evidence="4" id="KW-1185">Reference proteome</keyword>
<dbReference type="KEGG" id="amuc:Pan181_27130"/>
<keyword evidence="2" id="KW-1133">Transmembrane helix</keyword>
<keyword evidence="2" id="KW-0812">Transmembrane</keyword>
<dbReference type="OrthoDB" id="264874at2"/>
<sequence length="293" mass="32320">MSAANSPGTAAAGKHYRLQVNSFDRVSSLLVSLLVLVGTTVAVMVIIFVFRRFSPDMTQAVVIPVSKARGEPPKGYAEDLEPPGLEDAPTDMPPELQETLKELTNAISSKTAMISNDTFRADKQAGYGTGKGHKDYDGTGGEGGNDPPKEMRFDASSETDYARMIDYFGGELAVIVPREKKIYYAKNLANARPTTRVGTPVEENKANRFRFLASGPPLQPLEVKLARKANIMKANAIVVVFYPEEFATKIYTIEQAEMRKNGHKSIDEIDRTIIRVSKQGSDYNLNVEKQTYF</sequence>